<accession>A0AAE1D9W9</accession>
<evidence type="ECO:0000313" key="1">
    <source>
        <dbReference type="EMBL" id="KAK3761758.1"/>
    </source>
</evidence>
<reference evidence="1" key="1">
    <citation type="journal article" date="2023" name="G3 (Bethesda)">
        <title>A reference genome for the long-term kleptoplast-retaining sea slug Elysia crispata morphotype clarki.</title>
        <authorList>
            <person name="Eastman K.E."/>
            <person name="Pendleton A.L."/>
            <person name="Shaikh M.A."/>
            <person name="Suttiyut T."/>
            <person name="Ogas R."/>
            <person name="Tomko P."/>
            <person name="Gavelis G."/>
            <person name="Widhalm J.R."/>
            <person name="Wisecaver J.H."/>
        </authorList>
    </citation>
    <scope>NUCLEOTIDE SEQUENCE</scope>
    <source>
        <strain evidence="1">ECLA1</strain>
    </source>
</reference>
<comment type="caution">
    <text evidence="1">The sequence shown here is derived from an EMBL/GenBank/DDBJ whole genome shotgun (WGS) entry which is preliminary data.</text>
</comment>
<dbReference type="EMBL" id="JAWDGP010004848">
    <property type="protein sequence ID" value="KAK3761758.1"/>
    <property type="molecule type" value="Genomic_DNA"/>
</dbReference>
<dbReference type="AlphaFoldDB" id="A0AAE1D9W9"/>
<sequence>MTRIVGSHQSLCENHCMQQLILLPSPPNKLDTVKLMINGRGTSTATDEAAKGQLASYTIVAERQAISNRHVA</sequence>
<evidence type="ECO:0000313" key="2">
    <source>
        <dbReference type="Proteomes" id="UP001283361"/>
    </source>
</evidence>
<name>A0AAE1D9W9_9GAST</name>
<keyword evidence="2" id="KW-1185">Reference proteome</keyword>
<organism evidence="1 2">
    <name type="scientific">Elysia crispata</name>
    <name type="common">lettuce slug</name>
    <dbReference type="NCBI Taxonomy" id="231223"/>
    <lineage>
        <taxon>Eukaryota</taxon>
        <taxon>Metazoa</taxon>
        <taxon>Spiralia</taxon>
        <taxon>Lophotrochozoa</taxon>
        <taxon>Mollusca</taxon>
        <taxon>Gastropoda</taxon>
        <taxon>Heterobranchia</taxon>
        <taxon>Euthyneura</taxon>
        <taxon>Panpulmonata</taxon>
        <taxon>Sacoglossa</taxon>
        <taxon>Placobranchoidea</taxon>
        <taxon>Plakobranchidae</taxon>
        <taxon>Elysia</taxon>
    </lineage>
</organism>
<protein>
    <submittedName>
        <fullName evidence="1">Uncharacterized protein</fullName>
    </submittedName>
</protein>
<gene>
    <name evidence="1" type="ORF">RRG08_004204</name>
</gene>
<proteinExistence type="predicted"/>
<dbReference type="Proteomes" id="UP001283361">
    <property type="component" value="Unassembled WGS sequence"/>
</dbReference>